<feature type="transmembrane region" description="Helical" evidence="1">
    <location>
        <begin position="42"/>
        <end position="60"/>
    </location>
</feature>
<dbReference type="InterPro" id="IPR013783">
    <property type="entry name" value="Ig-like_fold"/>
</dbReference>
<evidence type="ECO:0000313" key="2">
    <source>
        <dbReference type="EMBL" id="OGC16804.1"/>
    </source>
</evidence>
<evidence type="ECO:0000313" key="3">
    <source>
        <dbReference type="Proteomes" id="UP000177905"/>
    </source>
</evidence>
<gene>
    <name evidence="2" type="ORF">A2290_07965</name>
</gene>
<dbReference type="AlphaFoldDB" id="A0A1F4S8R8"/>
<dbReference type="Proteomes" id="UP000177905">
    <property type="component" value="Unassembled WGS sequence"/>
</dbReference>
<dbReference type="Gene3D" id="2.60.40.10">
    <property type="entry name" value="Immunoglobulins"/>
    <property type="match status" value="1"/>
</dbReference>
<comment type="caution">
    <text evidence="2">The sequence shown here is derived from an EMBL/GenBank/DDBJ whole genome shotgun (WGS) entry which is preliminary data.</text>
</comment>
<accession>A0A1F4S8R8</accession>
<keyword evidence="1" id="KW-0472">Membrane</keyword>
<name>A0A1F4S8R8_UNCSA</name>
<organism evidence="2 3">
    <name type="scientific">candidate division WOR-1 bacterium RIFOXYB2_FULL_36_35</name>
    <dbReference type="NCBI Taxonomy" id="1802578"/>
    <lineage>
        <taxon>Bacteria</taxon>
        <taxon>Bacillati</taxon>
        <taxon>Saganbacteria</taxon>
    </lineage>
</organism>
<proteinExistence type="predicted"/>
<protein>
    <recommendedName>
        <fullName evidence="4">FlgD Ig-like domain-containing protein</fullName>
    </recommendedName>
</protein>
<evidence type="ECO:0008006" key="4">
    <source>
        <dbReference type="Google" id="ProtNLM"/>
    </source>
</evidence>
<evidence type="ECO:0000256" key="1">
    <source>
        <dbReference type="SAM" id="Phobius"/>
    </source>
</evidence>
<keyword evidence="1" id="KW-1133">Transmembrane helix</keyword>
<keyword evidence="1" id="KW-0812">Transmembrane</keyword>
<sequence length="371" mass="40847">MTALFILNKRAKKMINDIPIESGQTSYVRHCPLGFKFKLQDILFVLIIICLFTLVVPANAQDTTPPIPFSIIYPYNKTELKDMTFAWSASADDVGIESYELYLNNELKASVDSSILYITLSNPLSDGAYTVYIIAKDYAGNKTKTPEITVYANSSAPSIKIYIDNEEIPSGSPIRRMPLITVSLLDSAGIDKNSIKLVVDDKIVNTSIQAKETNASYPSECTLSYSVPDPLSAGMHTIKVEATDQFGYRSISALNQLEVKETATITGFPINYPNPFKPKHSQATKISYSLSNDAYTTIYIYDLNGQILKRFSISPGEETSAGVGSGGRQGYNEVIWDGKTDYGNIVGNGVYIYFIVSAEKILGRGQLAVYD</sequence>
<dbReference type="EMBL" id="MEUA01000002">
    <property type="protein sequence ID" value="OGC16804.1"/>
    <property type="molecule type" value="Genomic_DNA"/>
</dbReference>
<dbReference type="Gene3D" id="2.60.40.4070">
    <property type="match status" value="1"/>
</dbReference>
<reference evidence="2 3" key="1">
    <citation type="journal article" date="2016" name="Nat. Commun.">
        <title>Thousands of microbial genomes shed light on interconnected biogeochemical processes in an aquifer system.</title>
        <authorList>
            <person name="Anantharaman K."/>
            <person name="Brown C.T."/>
            <person name="Hug L.A."/>
            <person name="Sharon I."/>
            <person name="Castelle C.J."/>
            <person name="Probst A.J."/>
            <person name="Thomas B.C."/>
            <person name="Singh A."/>
            <person name="Wilkins M.J."/>
            <person name="Karaoz U."/>
            <person name="Brodie E.L."/>
            <person name="Williams K.H."/>
            <person name="Hubbard S.S."/>
            <person name="Banfield J.F."/>
        </authorList>
    </citation>
    <scope>NUCLEOTIDE SEQUENCE [LARGE SCALE GENOMIC DNA]</scope>
</reference>